<sequence>MSRYATLGASSRVRSYQYLPFLHEHGVSVTVSPLFSNAYLQTLYDKRTSWLEVIKGYSRRFVKLFTLYRYDVVIIEKELFPFFPAIFERLLQFSGRPYLVDYDDALFHRYDCHKSGLVRFFLSRKIDTVMRNAAVVVAGNHYLAERAEKAGAKKVIIIPTVVDTDHYVPLERSKNKRRDNNWMDRYAQNLPLFIIANSCI</sequence>
<gene>
    <name evidence="1" type="ORF">MPL1_13172</name>
</gene>
<name>M7PDD1_9GAMM</name>
<proteinExistence type="predicted"/>
<organism evidence="1 2">
    <name type="scientific">Methylophaga lonarensis MPL</name>
    <dbReference type="NCBI Taxonomy" id="1286106"/>
    <lineage>
        <taxon>Bacteria</taxon>
        <taxon>Pseudomonadati</taxon>
        <taxon>Pseudomonadota</taxon>
        <taxon>Gammaproteobacteria</taxon>
        <taxon>Thiotrichales</taxon>
        <taxon>Piscirickettsiaceae</taxon>
        <taxon>Methylophaga</taxon>
    </lineage>
</organism>
<keyword evidence="1" id="KW-0808">Transferase</keyword>
<accession>M7PDD1</accession>
<evidence type="ECO:0000313" key="1">
    <source>
        <dbReference type="EMBL" id="EMR11900.1"/>
    </source>
</evidence>
<dbReference type="Gene3D" id="3.40.50.2000">
    <property type="entry name" value="Glycogen Phosphorylase B"/>
    <property type="match status" value="1"/>
</dbReference>
<reference evidence="1 2" key="1">
    <citation type="journal article" date="2013" name="Genome Announc.">
        <title>Draft Genome Sequence of Methylophaga lonarensis MPLT, a Haloalkaliphilic (Non-Methane-Utilizing) Methylotroph.</title>
        <authorList>
            <person name="Shetty S.A."/>
            <person name="Marathe N.P."/>
            <person name="Munot H."/>
            <person name="Antony C.P."/>
            <person name="Dhotre D.P."/>
            <person name="Murrell J.C."/>
            <person name="Shouche Y.S."/>
        </authorList>
    </citation>
    <scope>NUCLEOTIDE SEQUENCE [LARGE SCALE GENOMIC DNA]</scope>
    <source>
        <strain evidence="1 2">MPL</strain>
    </source>
</reference>
<dbReference type="STRING" id="1286106.MPL1_13172"/>
<evidence type="ECO:0000313" key="2">
    <source>
        <dbReference type="Proteomes" id="UP000012019"/>
    </source>
</evidence>
<dbReference type="eggNOG" id="COG0438">
    <property type="taxonomic scope" value="Bacteria"/>
</dbReference>
<dbReference type="AlphaFoldDB" id="M7PDD1"/>
<comment type="caution">
    <text evidence="1">The sequence shown here is derived from an EMBL/GenBank/DDBJ whole genome shotgun (WGS) entry which is preliminary data.</text>
</comment>
<dbReference type="GO" id="GO:0016740">
    <property type="term" value="F:transferase activity"/>
    <property type="evidence" value="ECO:0007669"/>
    <property type="project" value="UniProtKB-KW"/>
</dbReference>
<dbReference type="Proteomes" id="UP000012019">
    <property type="component" value="Unassembled WGS sequence"/>
</dbReference>
<dbReference type="SUPFAM" id="SSF53756">
    <property type="entry name" value="UDP-Glycosyltransferase/glycogen phosphorylase"/>
    <property type="match status" value="1"/>
</dbReference>
<keyword evidence="2" id="KW-1185">Reference proteome</keyword>
<protein>
    <submittedName>
        <fullName evidence="1">Group 1 glycosyl transferase</fullName>
    </submittedName>
</protein>
<dbReference type="EMBL" id="APHR01000087">
    <property type="protein sequence ID" value="EMR11900.1"/>
    <property type="molecule type" value="Genomic_DNA"/>
</dbReference>